<evidence type="ECO:0000313" key="1">
    <source>
        <dbReference type="EMBL" id="KAF5183976.1"/>
    </source>
</evidence>
<dbReference type="AlphaFoldDB" id="A0A7J6VFT0"/>
<evidence type="ECO:0000313" key="2">
    <source>
        <dbReference type="Proteomes" id="UP000554482"/>
    </source>
</evidence>
<organism evidence="1 2">
    <name type="scientific">Thalictrum thalictroides</name>
    <name type="common">Rue-anemone</name>
    <name type="synonym">Anemone thalictroides</name>
    <dbReference type="NCBI Taxonomy" id="46969"/>
    <lineage>
        <taxon>Eukaryota</taxon>
        <taxon>Viridiplantae</taxon>
        <taxon>Streptophyta</taxon>
        <taxon>Embryophyta</taxon>
        <taxon>Tracheophyta</taxon>
        <taxon>Spermatophyta</taxon>
        <taxon>Magnoliopsida</taxon>
        <taxon>Ranunculales</taxon>
        <taxon>Ranunculaceae</taxon>
        <taxon>Thalictroideae</taxon>
        <taxon>Thalictrum</taxon>
    </lineage>
</organism>
<keyword evidence="2" id="KW-1185">Reference proteome</keyword>
<dbReference type="EMBL" id="JABWDY010032711">
    <property type="protein sequence ID" value="KAF5183976.1"/>
    <property type="molecule type" value="Genomic_DNA"/>
</dbReference>
<name>A0A7J6VFT0_THATH</name>
<comment type="caution">
    <text evidence="1">The sequence shown here is derived from an EMBL/GenBank/DDBJ whole genome shotgun (WGS) entry which is preliminary data.</text>
</comment>
<dbReference type="Proteomes" id="UP000554482">
    <property type="component" value="Unassembled WGS sequence"/>
</dbReference>
<sequence length="67" mass="7756">MRDDPRDDRANGFPNPGTRRRGVVMREDVFILKVLLLNDLRAQVLRIFMDSPCNPGEESIIVKIEIF</sequence>
<reference evidence="1 2" key="1">
    <citation type="submission" date="2020-06" db="EMBL/GenBank/DDBJ databases">
        <title>Transcriptomic and genomic resources for Thalictrum thalictroides and T. hernandezii: Facilitating candidate gene discovery in an emerging model plant lineage.</title>
        <authorList>
            <person name="Arias T."/>
            <person name="Riano-Pachon D.M."/>
            <person name="Di Stilio V.S."/>
        </authorList>
    </citation>
    <scope>NUCLEOTIDE SEQUENCE [LARGE SCALE GENOMIC DNA]</scope>
    <source>
        <strain evidence="2">cv. WT478/WT964</strain>
        <tissue evidence="1">Leaves</tissue>
    </source>
</reference>
<accession>A0A7J6VFT0</accession>
<proteinExistence type="predicted"/>
<gene>
    <name evidence="1" type="ORF">FRX31_026435</name>
</gene>
<protein>
    <submittedName>
        <fullName evidence="1">Uncharacterized protein</fullName>
    </submittedName>
</protein>